<feature type="domain" description="FAD-binding PCMH-type" evidence="10">
    <location>
        <begin position="84"/>
        <end position="258"/>
    </location>
</feature>
<dbReference type="InterPro" id="IPR012951">
    <property type="entry name" value="BBE"/>
</dbReference>
<dbReference type="PROSITE" id="PS51387">
    <property type="entry name" value="FAD_PCMH"/>
    <property type="match status" value="1"/>
</dbReference>
<dbReference type="InterPro" id="IPR036318">
    <property type="entry name" value="FAD-bd_PCMH-like_sf"/>
</dbReference>
<evidence type="ECO:0000256" key="8">
    <source>
        <dbReference type="ARBA" id="ARBA00023157"/>
    </source>
</evidence>
<organism evidence="11 12">
    <name type="scientific">Oldenlandia corymbosa var. corymbosa</name>
    <dbReference type="NCBI Taxonomy" id="529605"/>
    <lineage>
        <taxon>Eukaryota</taxon>
        <taxon>Viridiplantae</taxon>
        <taxon>Streptophyta</taxon>
        <taxon>Embryophyta</taxon>
        <taxon>Tracheophyta</taxon>
        <taxon>Spermatophyta</taxon>
        <taxon>Magnoliopsida</taxon>
        <taxon>eudicotyledons</taxon>
        <taxon>Gunneridae</taxon>
        <taxon>Pentapetalae</taxon>
        <taxon>asterids</taxon>
        <taxon>lamiids</taxon>
        <taxon>Gentianales</taxon>
        <taxon>Rubiaceae</taxon>
        <taxon>Rubioideae</taxon>
        <taxon>Spermacoceae</taxon>
        <taxon>Hedyotis-Oldenlandia complex</taxon>
        <taxon>Oldenlandia</taxon>
    </lineage>
</organism>
<dbReference type="GO" id="GO:0016491">
    <property type="term" value="F:oxidoreductase activity"/>
    <property type="evidence" value="ECO:0007669"/>
    <property type="project" value="InterPro"/>
</dbReference>
<dbReference type="SUPFAM" id="SSF56176">
    <property type="entry name" value="FAD-binding/transporter-associated domain-like"/>
    <property type="match status" value="1"/>
</dbReference>
<dbReference type="EMBL" id="OX459120">
    <property type="protein sequence ID" value="CAI9100880.1"/>
    <property type="molecule type" value="Genomic_DNA"/>
</dbReference>
<keyword evidence="8" id="KW-1015">Disulfide bond</keyword>
<dbReference type="Proteomes" id="UP001161247">
    <property type="component" value="Chromosome 3"/>
</dbReference>
<gene>
    <name evidence="11" type="ORF">OLC1_LOCUS10599</name>
</gene>
<reference evidence="11" key="1">
    <citation type="submission" date="2023-03" db="EMBL/GenBank/DDBJ databases">
        <authorList>
            <person name="Julca I."/>
        </authorList>
    </citation>
    <scope>NUCLEOTIDE SEQUENCE</scope>
</reference>
<evidence type="ECO:0000256" key="7">
    <source>
        <dbReference type="ARBA" id="ARBA00022827"/>
    </source>
</evidence>
<comment type="cofactor">
    <cofactor evidence="1">
        <name>FAD</name>
        <dbReference type="ChEBI" id="CHEBI:57692"/>
    </cofactor>
</comment>
<keyword evidence="9" id="KW-0325">Glycoprotein</keyword>
<evidence type="ECO:0000256" key="4">
    <source>
        <dbReference type="ARBA" id="ARBA00022589"/>
    </source>
</evidence>
<dbReference type="PANTHER" id="PTHR32448">
    <property type="entry name" value="OS08G0158400 PROTEIN"/>
    <property type="match status" value="1"/>
</dbReference>
<evidence type="ECO:0000259" key="10">
    <source>
        <dbReference type="PROSITE" id="PS51387"/>
    </source>
</evidence>
<dbReference type="InterPro" id="IPR016166">
    <property type="entry name" value="FAD-bd_PCMH"/>
</dbReference>
<comment type="pathway">
    <text evidence="2">Alkaloid biosynthesis.</text>
</comment>
<dbReference type="InterPro" id="IPR016167">
    <property type="entry name" value="FAD-bd_PCMH_sub1"/>
</dbReference>
<dbReference type="Pfam" id="PF01565">
    <property type="entry name" value="FAD_binding_4"/>
    <property type="match status" value="1"/>
</dbReference>
<keyword evidence="7" id="KW-0274">FAD</keyword>
<evidence type="ECO:0000313" key="11">
    <source>
        <dbReference type="EMBL" id="CAI9100880.1"/>
    </source>
</evidence>
<evidence type="ECO:0000256" key="6">
    <source>
        <dbReference type="ARBA" id="ARBA00022729"/>
    </source>
</evidence>
<evidence type="ECO:0000256" key="2">
    <source>
        <dbReference type="ARBA" id="ARBA00004913"/>
    </source>
</evidence>
<dbReference type="InterPro" id="IPR006094">
    <property type="entry name" value="Oxid_FAD_bind_N"/>
</dbReference>
<keyword evidence="5" id="KW-0285">Flavoprotein</keyword>
<dbReference type="Gene3D" id="3.30.43.10">
    <property type="entry name" value="Uridine Diphospho-n-acetylenolpyruvylglucosamine Reductase, domain 2"/>
    <property type="match status" value="1"/>
</dbReference>
<sequence length="543" mass="60847">MGSMMMMTMKKVFIILSSVHSLFFLLILPVNSNLIPESFIHCLSSDHQFPSNTSILSVTYVTTNASYQSLLHSCVQNLRFLSSDTPKPLAIITALEYSHVQTAVTCSKSNGLQIRIRSGGHDFEGLSYRSQVPFVILDLRNLKSVSIDIEDGSAWVESGATLGELYYAIAEKSPVHGFPAGSYPGVGIGGHFSGGGVGYLVRKYGLAADNVIDALVVDVNGRILDKESMGSDLFWAIRGGGGGSFGVVLAWRIKLVQVPAVVTACKPIRTFEHGAIDLLHKWQYVQPKLSEKITSLPVSNRLGVEFNFLFLGRVEELLEMTEDEFPELQLRKEDCSEMSWIESVLFLSGYPGGNSIEILKNRAYNPFRVHLKLKTDLIHQPLPYEAFEGMRKWNTGVDSGSIFFQSYGGIMKRISESELPFPHRKVQYEILYLMGWMEGDKKDGEKSSSEKYIHQLGELYELMTPYVADNPRSAYVNSRDLDLGTNDVFGTTTYSKAENDWGLRYFKNNFRKLAIIKAEVDPTNFFNHQQSIPPLFVTHHNEL</sequence>
<dbReference type="GO" id="GO:0071949">
    <property type="term" value="F:FAD binding"/>
    <property type="evidence" value="ECO:0007669"/>
    <property type="project" value="InterPro"/>
</dbReference>
<evidence type="ECO:0000256" key="9">
    <source>
        <dbReference type="ARBA" id="ARBA00023180"/>
    </source>
</evidence>
<keyword evidence="4" id="KW-0017">Alkaloid metabolism</keyword>
<keyword evidence="6" id="KW-0732">Signal</keyword>
<evidence type="ECO:0000256" key="5">
    <source>
        <dbReference type="ARBA" id="ARBA00022630"/>
    </source>
</evidence>
<comment type="similarity">
    <text evidence="3">Belongs to the oxygen-dependent FAD-linked oxidoreductase family.</text>
</comment>
<dbReference type="Pfam" id="PF08031">
    <property type="entry name" value="BBE"/>
    <property type="match status" value="1"/>
</dbReference>
<keyword evidence="12" id="KW-1185">Reference proteome</keyword>
<evidence type="ECO:0000256" key="3">
    <source>
        <dbReference type="ARBA" id="ARBA00005466"/>
    </source>
</evidence>
<accession>A0AAV1CZK6</accession>
<evidence type="ECO:0000256" key="1">
    <source>
        <dbReference type="ARBA" id="ARBA00001974"/>
    </source>
</evidence>
<name>A0AAV1CZK6_OLDCO</name>
<protein>
    <submittedName>
        <fullName evidence="11">OLC1v1038067C1</fullName>
    </submittedName>
</protein>
<dbReference type="FunFam" id="3.30.43.10:FF:000004">
    <property type="entry name" value="Berberine bridge enzyme-like 15"/>
    <property type="match status" value="1"/>
</dbReference>
<dbReference type="InterPro" id="IPR016169">
    <property type="entry name" value="FAD-bd_PCMH_sub2"/>
</dbReference>
<dbReference type="Gene3D" id="3.40.462.20">
    <property type="match status" value="1"/>
</dbReference>
<proteinExistence type="inferred from homology"/>
<dbReference type="AlphaFoldDB" id="A0AAV1CZK6"/>
<dbReference type="Gene3D" id="3.30.465.10">
    <property type="match status" value="1"/>
</dbReference>
<evidence type="ECO:0000313" key="12">
    <source>
        <dbReference type="Proteomes" id="UP001161247"/>
    </source>
</evidence>